<evidence type="ECO:0000313" key="2">
    <source>
        <dbReference type="Proteomes" id="UP001176021"/>
    </source>
</evidence>
<comment type="caution">
    <text evidence="1">The sequence shown here is derived from an EMBL/GenBank/DDBJ whole genome shotgun (WGS) entry which is preliminary data.</text>
</comment>
<organism evidence="1 2">
    <name type="scientific">Desulfosporosinus nitroreducens</name>
    <dbReference type="NCBI Taxonomy" id="2018668"/>
    <lineage>
        <taxon>Bacteria</taxon>
        <taxon>Bacillati</taxon>
        <taxon>Bacillota</taxon>
        <taxon>Clostridia</taxon>
        <taxon>Eubacteriales</taxon>
        <taxon>Desulfitobacteriaceae</taxon>
        <taxon>Desulfosporosinus</taxon>
    </lineage>
</organism>
<keyword evidence="2" id="KW-1185">Reference proteome</keyword>
<proteinExistence type="predicted"/>
<gene>
    <name evidence="1" type="ORF">M8H41_07100</name>
</gene>
<name>A0ABT8QRD9_9FIRM</name>
<evidence type="ECO:0000313" key="1">
    <source>
        <dbReference type="EMBL" id="MDO0822618.1"/>
    </source>
</evidence>
<dbReference type="RefSeq" id="WP_301999138.1">
    <property type="nucleotide sequence ID" value="NZ_JAMJEV010000005.1"/>
</dbReference>
<sequence>MKKFKVFVNIDDEEKFLREMAEKGYVLKKYSYFGFYHFEQAKPQTLNYRVDYRMFGIGGKAEFLNYVAMFEDAAC</sequence>
<reference evidence="1" key="1">
    <citation type="submission" date="2022-05" db="EMBL/GenBank/DDBJ databases">
        <title>Expanded diversity of anoxic marine methylotrophy in a Black Sea sulfate reducing microorganism.</title>
        <authorList>
            <person name="Fischer P.Q."/>
            <person name="Stams A.J.M."/>
            <person name="Villanueva L."/>
            <person name="Sousa D.Z."/>
        </authorList>
    </citation>
    <scope>NUCLEOTIDE SEQUENCE</scope>
    <source>
        <strain evidence="1">P130</strain>
    </source>
</reference>
<accession>A0ABT8QRD9</accession>
<dbReference type="Proteomes" id="UP001176021">
    <property type="component" value="Unassembled WGS sequence"/>
</dbReference>
<dbReference type="InterPro" id="IPR021359">
    <property type="entry name" value="DUF2812"/>
</dbReference>
<dbReference type="EMBL" id="JAMJEV010000005">
    <property type="protein sequence ID" value="MDO0822618.1"/>
    <property type="molecule type" value="Genomic_DNA"/>
</dbReference>
<dbReference type="Pfam" id="PF11193">
    <property type="entry name" value="DUF2812"/>
    <property type="match status" value="1"/>
</dbReference>
<protein>
    <submittedName>
        <fullName evidence="1">DUF2812 domain-containing protein</fullName>
    </submittedName>
</protein>